<proteinExistence type="predicted"/>
<protein>
    <submittedName>
        <fullName evidence="1">Uncharacterized protein</fullName>
    </submittedName>
</protein>
<organism evidence="1">
    <name type="scientific">Arundo donax</name>
    <name type="common">Giant reed</name>
    <name type="synonym">Donax arundinaceus</name>
    <dbReference type="NCBI Taxonomy" id="35708"/>
    <lineage>
        <taxon>Eukaryota</taxon>
        <taxon>Viridiplantae</taxon>
        <taxon>Streptophyta</taxon>
        <taxon>Embryophyta</taxon>
        <taxon>Tracheophyta</taxon>
        <taxon>Spermatophyta</taxon>
        <taxon>Magnoliopsida</taxon>
        <taxon>Liliopsida</taxon>
        <taxon>Poales</taxon>
        <taxon>Poaceae</taxon>
        <taxon>PACMAD clade</taxon>
        <taxon>Arundinoideae</taxon>
        <taxon>Arundineae</taxon>
        <taxon>Arundo</taxon>
    </lineage>
</organism>
<reference evidence="1" key="2">
    <citation type="journal article" date="2015" name="Data Brief">
        <title>Shoot transcriptome of the giant reed, Arundo donax.</title>
        <authorList>
            <person name="Barrero R.A."/>
            <person name="Guerrero F.D."/>
            <person name="Moolhuijzen P."/>
            <person name="Goolsby J.A."/>
            <person name="Tidwell J."/>
            <person name="Bellgard S.E."/>
            <person name="Bellgard M.I."/>
        </authorList>
    </citation>
    <scope>NUCLEOTIDE SEQUENCE</scope>
    <source>
        <tissue evidence="1">Shoot tissue taken approximately 20 cm above the soil surface</tissue>
    </source>
</reference>
<sequence length="13" mass="1556">MLLFKHAFYASDL</sequence>
<dbReference type="EMBL" id="GBRH01226989">
    <property type="protein sequence ID" value="JAD70906.1"/>
    <property type="molecule type" value="Transcribed_RNA"/>
</dbReference>
<name>A0A0A9C5Q1_ARUDO</name>
<evidence type="ECO:0000313" key="1">
    <source>
        <dbReference type="EMBL" id="JAD70906.1"/>
    </source>
</evidence>
<reference evidence="1" key="1">
    <citation type="submission" date="2014-09" db="EMBL/GenBank/DDBJ databases">
        <authorList>
            <person name="Magalhaes I.L.F."/>
            <person name="Oliveira U."/>
            <person name="Santos F.R."/>
            <person name="Vidigal T.H.D.A."/>
            <person name="Brescovit A.D."/>
            <person name="Santos A.J."/>
        </authorList>
    </citation>
    <scope>NUCLEOTIDE SEQUENCE</scope>
    <source>
        <tissue evidence="1">Shoot tissue taken approximately 20 cm above the soil surface</tissue>
    </source>
</reference>
<accession>A0A0A9C5Q1</accession>